<protein>
    <submittedName>
        <fullName evidence="1">Uncharacterized protein</fullName>
    </submittedName>
</protein>
<comment type="caution">
    <text evidence="1">The sequence shown here is derived from an EMBL/GenBank/DDBJ whole genome shotgun (WGS) entry which is preliminary data.</text>
</comment>
<sequence length="48" mass="5497">MLKRNRPAAAWLVNYDQLTISLCLPLLRLPSVSQISYTSTHSDLFSYI</sequence>
<name>A0A133Y762_9FIRM</name>
<evidence type="ECO:0000313" key="2">
    <source>
        <dbReference type="Proteomes" id="UP000070080"/>
    </source>
</evidence>
<reference evidence="2" key="1">
    <citation type="submission" date="2016-01" db="EMBL/GenBank/DDBJ databases">
        <authorList>
            <person name="Mitreva M."/>
            <person name="Pepin K.H."/>
            <person name="Mihindukulasuriya K.A."/>
            <person name="Fulton R."/>
            <person name="Fronick C."/>
            <person name="O'Laughlin M."/>
            <person name="Miner T."/>
            <person name="Herter B."/>
            <person name="Rosa B.A."/>
            <person name="Cordes M."/>
            <person name="Tomlinson C."/>
            <person name="Wollam A."/>
            <person name="Palsikar V.B."/>
            <person name="Mardis E.R."/>
            <person name="Wilson R.K."/>
        </authorList>
    </citation>
    <scope>NUCLEOTIDE SEQUENCE [LARGE SCALE GENOMIC DNA]</scope>
    <source>
        <strain evidence="2">KA00274</strain>
    </source>
</reference>
<evidence type="ECO:0000313" key="1">
    <source>
        <dbReference type="EMBL" id="KXB39052.1"/>
    </source>
</evidence>
<keyword evidence="2" id="KW-1185">Reference proteome</keyword>
<dbReference type="AlphaFoldDB" id="A0A133Y762"/>
<accession>A0A133Y762</accession>
<proteinExistence type="predicted"/>
<organism evidence="1 2">
    <name type="scientific">Amygdalobacter nucleatus</name>
    <dbReference type="NCBI Taxonomy" id="3029274"/>
    <lineage>
        <taxon>Bacteria</taxon>
        <taxon>Bacillati</taxon>
        <taxon>Bacillota</taxon>
        <taxon>Clostridia</taxon>
        <taxon>Eubacteriales</taxon>
        <taxon>Oscillospiraceae</taxon>
        <taxon>Amygdalobacter</taxon>
    </lineage>
</organism>
<dbReference type="STRING" id="1497955.HMPREF1872_01374"/>
<gene>
    <name evidence="1" type="ORF">HMPREF1872_01374</name>
</gene>
<dbReference type="EMBL" id="LSCV01000044">
    <property type="protein sequence ID" value="KXB39052.1"/>
    <property type="molecule type" value="Genomic_DNA"/>
</dbReference>
<dbReference type="Proteomes" id="UP000070080">
    <property type="component" value="Unassembled WGS sequence"/>
</dbReference>